<dbReference type="Pfam" id="PF02021">
    <property type="entry name" value="UPF0102"/>
    <property type="match status" value="1"/>
</dbReference>
<dbReference type="HAMAP" id="MF_00048">
    <property type="entry name" value="UPF0102"/>
    <property type="match status" value="1"/>
</dbReference>
<keyword evidence="4" id="KW-1185">Reference proteome</keyword>
<dbReference type="SUPFAM" id="SSF52980">
    <property type="entry name" value="Restriction endonuclease-like"/>
    <property type="match status" value="1"/>
</dbReference>
<dbReference type="RefSeq" id="WP_033099748.1">
    <property type="nucleotide sequence ID" value="NZ_JACEIP010000026.1"/>
</dbReference>
<comment type="similarity">
    <text evidence="1 2">Belongs to the UPF0102 family.</text>
</comment>
<reference evidence="3 4" key="1">
    <citation type="submission" date="2020-07" db="EMBL/GenBank/DDBJ databases">
        <authorList>
            <person name="Feng H."/>
        </authorList>
    </citation>
    <scope>NUCLEOTIDE SEQUENCE [LARGE SCALE GENOMIC DNA]</scope>
    <source>
        <strain evidence="4">s-11</strain>
    </source>
</reference>
<dbReference type="InterPro" id="IPR011335">
    <property type="entry name" value="Restrct_endonuc-II-like"/>
</dbReference>
<dbReference type="NCBIfam" id="TIGR00252">
    <property type="entry name" value="YraN family protein"/>
    <property type="match status" value="1"/>
</dbReference>
<comment type="caution">
    <text evidence="3">The sequence shown here is derived from an EMBL/GenBank/DDBJ whole genome shotgun (WGS) entry which is preliminary data.</text>
</comment>
<dbReference type="OrthoDB" id="9802516at2"/>
<protein>
    <recommendedName>
        <fullName evidence="2">UPF0102 protein H1164_14090</fullName>
    </recommendedName>
</protein>
<accession>A0A7W1XCF8</accession>
<organism evidence="3 4">
    <name type="scientific">Thermoactinomyces daqus</name>
    <dbReference type="NCBI Taxonomy" id="1329516"/>
    <lineage>
        <taxon>Bacteria</taxon>
        <taxon>Bacillati</taxon>
        <taxon>Bacillota</taxon>
        <taxon>Bacilli</taxon>
        <taxon>Bacillales</taxon>
        <taxon>Thermoactinomycetaceae</taxon>
        <taxon>Thermoactinomyces</taxon>
    </lineage>
</organism>
<dbReference type="PANTHER" id="PTHR34039">
    <property type="entry name" value="UPF0102 PROTEIN YRAN"/>
    <property type="match status" value="1"/>
</dbReference>
<evidence type="ECO:0000256" key="2">
    <source>
        <dbReference type="HAMAP-Rule" id="MF_00048"/>
    </source>
</evidence>
<proteinExistence type="inferred from homology"/>
<dbReference type="GO" id="GO:0003676">
    <property type="term" value="F:nucleic acid binding"/>
    <property type="evidence" value="ECO:0007669"/>
    <property type="project" value="InterPro"/>
</dbReference>
<dbReference type="InterPro" id="IPR011856">
    <property type="entry name" value="tRNA_endonuc-like_dom_sf"/>
</dbReference>
<dbReference type="Gene3D" id="3.40.1350.10">
    <property type="match status" value="1"/>
</dbReference>
<dbReference type="EMBL" id="JACEIP010000026">
    <property type="protein sequence ID" value="MBA4544014.1"/>
    <property type="molecule type" value="Genomic_DNA"/>
</dbReference>
<sequence>MKDRRKEVGRMGEKLAADMLRDKGYEIVERNWASRLGELDLITQKDGQLVIVEVRTTCGGKYGYGFQSVDVRKQQKVRRLAIQYIQRKQLGHMPVRFDVVSVLLNRELLPLQIDHIEGAF</sequence>
<dbReference type="NCBIfam" id="NF009154">
    <property type="entry name" value="PRK12497.3-3"/>
    <property type="match status" value="1"/>
</dbReference>
<dbReference type="CDD" id="cd20736">
    <property type="entry name" value="PoNe_Nuclease"/>
    <property type="match status" value="1"/>
</dbReference>
<gene>
    <name evidence="3" type="ORF">H1164_14090</name>
</gene>
<dbReference type="NCBIfam" id="NF009150">
    <property type="entry name" value="PRK12497.1-3"/>
    <property type="match status" value="1"/>
</dbReference>
<dbReference type="AlphaFoldDB" id="A0A7W1XCF8"/>
<evidence type="ECO:0000313" key="3">
    <source>
        <dbReference type="EMBL" id="MBA4544014.1"/>
    </source>
</evidence>
<dbReference type="InterPro" id="IPR003509">
    <property type="entry name" value="UPF0102_YraN-like"/>
</dbReference>
<evidence type="ECO:0000313" key="4">
    <source>
        <dbReference type="Proteomes" id="UP000530514"/>
    </source>
</evidence>
<dbReference type="PANTHER" id="PTHR34039:SF1">
    <property type="entry name" value="UPF0102 PROTEIN YRAN"/>
    <property type="match status" value="1"/>
</dbReference>
<name>A0A7W1XCF8_9BACL</name>
<dbReference type="Proteomes" id="UP000530514">
    <property type="component" value="Unassembled WGS sequence"/>
</dbReference>
<evidence type="ECO:0000256" key="1">
    <source>
        <dbReference type="ARBA" id="ARBA00006738"/>
    </source>
</evidence>